<dbReference type="InterPro" id="IPR009000">
    <property type="entry name" value="Transl_B-barrel_sf"/>
</dbReference>
<gene>
    <name evidence="5" type="ORF">FB567DRAFT_559355</name>
</gene>
<dbReference type="EMBL" id="JAGMVJ010000006">
    <property type="protein sequence ID" value="KAH7090004.1"/>
    <property type="molecule type" value="Genomic_DNA"/>
</dbReference>
<evidence type="ECO:0000313" key="6">
    <source>
        <dbReference type="Proteomes" id="UP000813461"/>
    </source>
</evidence>
<feature type="region of interest" description="Disordered" evidence="3">
    <location>
        <begin position="1"/>
        <end position="49"/>
    </location>
</feature>
<feature type="compositionally biased region" description="Polar residues" evidence="3">
    <location>
        <begin position="1"/>
        <end position="10"/>
    </location>
</feature>
<organism evidence="5 6">
    <name type="scientific">Paraphoma chrysanthemicola</name>
    <dbReference type="NCBI Taxonomy" id="798071"/>
    <lineage>
        <taxon>Eukaryota</taxon>
        <taxon>Fungi</taxon>
        <taxon>Dikarya</taxon>
        <taxon>Ascomycota</taxon>
        <taxon>Pezizomycotina</taxon>
        <taxon>Dothideomycetes</taxon>
        <taxon>Pleosporomycetidae</taxon>
        <taxon>Pleosporales</taxon>
        <taxon>Pleosporineae</taxon>
        <taxon>Phaeosphaeriaceae</taxon>
        <taxon>Paraphoma</taxon>
    </lineage>
</organism>
<protein>
    <submittedName>
        <fullName evidence="5">Alanyl-tRNA synthetase-like protein</fullName>
    </submittedName>
</protein>
<keyword evidence="6" id="KW-1185">Reference proteome</keyword>
<dbReference type="InterPro" id="IPR018163">
    <property type="entry name" value="Thr/Ala-tRNA-synth_IIc_edit"/>
</dbReference>
<dbReference type="AlphaFoldDB" id="A0A8K0W0K5"/>
<dbReference type="PANTHER" id="PTHR43462">
    <property type="entry name" value="ALANYL-TRNA EDITING PROTEIN"/>
    <property type="match status" value="1"/>
</dbReference>
<dbReference type="InterPro" id="IPR051335">
    <property type="entry name" value="Alanyl-tRNA_Editing_Enzymes"/>
</dbReference>
<comment type="caution">
    <text evidence="5">The sequence shown here is derived from an EMBL/GenBank/DDBJ whole genome shotgun (WGS) entry which is preliminary data.</text>
</comment>
<feature type="compositionally biased region" description="Polar residues" evidence="3">
    <location>
        <begin position="21"/>
        <end position="38"/>
    </location>
</feature>
<dbReference type="InterPro" id="IPR012947">
    <property type="entry name" value="tRNA_SAD"/>
</dbReference>
<dbReference type="SUPFAM" id="SSF50447">
    <property type="entry name" value="Translation proteins"/>
    <property type="match status" value="1"/>
</dbReference>
<dbReference type="SUPFAM" id="SSF55186">
    <property type="entry name" value="ThrRS/AlaRS common domain"/>
    <property type="match status" value="1"/>
</dbReference>
<sequence>MSSSPLSQRTDPLYQKDGQLHTHTAPITSVQPLSSLPPDTQALFKPPPESQPYILTTSSTIFHAQGGGQPSDTGTIKSGPATFSVHQVRKLDPAILHLGTFDPPESHFSVSGNEAGEQSIDVPKRVLHSRIHTAGHVIGLAVNQLIQEGVLDKGIVDGKASHYPGAAFVEFVGLIGGDKKGDIQARVDDLVNQDLDVKIHFWTEEKARSDCTGVLESFKSDEDGVRVVEIGHVGSYPCGGTHVVKLRECGKIVVRNIKRQKGISKIGYEVQDA</sequence>
<accession>A0A8K0W0K5</accession>
<dbReference type="GO" id="GO:0005524">
    <property type="term" value="F:ATP binding"/>
    <property type="evidence" value="ECO:0007669"/>
    <property type="project" value="InterPro"/>
</dbReference>
<dbReference type="Gene3D" id="3.30.980.10">
    <property type="entry name" value="Threonyl-trna Synthetase, Chain A, domain 2"/>
    <property type="match status" value="1"/>
</dbReference>
<dbReference type="GO" id="GO:0043039">
    <property type="term" value="P:tRNA aminoacylation"/>
    <property type="evidence" value="ECO:0007669"/>
    <property type="project" value="InterPro"/>
</dbReference>
<dbReference type="Proteomes" id="UP000813461">
    <property type="component" value="Unassembled WGS sequence"/>
</dbReference>
<evidence type="ECO:0000313" key="5">
    <source>
        <dbReference type="EMBL" id="KAH7090004.1"/>
    </source>
</evidence>
<proteinExistence type="inferred from homology"/>
<reference evidence="5" key="1">
    <citation type="journal article" date="2021" name="Nat. Commun.">
        <title>Genetic determinants of endophytism in the Arabidopsis root mycobiome.</title>
        <authorList>
            <person name="Mesny F."/>
            <person name="Miyauchi S."/>
            <person name="Thiergart T."/>
            <person name="Pickel B."/>
            <person name="Atanasova L."/>
            <person name="Karlsson M."/>
            <person name="Huettel B."/>
            <person name="Barry K.W."/>
            <person name="Haridas S."/>
            <person name="Chen C."/>
            <person name="Bauer D."/>
            <person name="Andreopoulos W."/>
            <person name="Pangilinan J."/>
            <person name="LaButti K."/>
            <person name="Riley R."/>
            <person name="Lipzen A."/>
            <person name="Clum A."/>
            <person name="Drula E."/>
            <person name="Henrissat B."/>
            <person name="Kohler A."/>
            <person name="Grigoriev I.V."/>
            <person name="Martin F.M."/>
            <person name="Hacquard S."/>
        </authorList>
    </citation>
    <scope>NUCLEOTIDE SEQUENCE</scope>
    <source>
        <strain evidence="5">MPI-SDFR-AT-0120</strain>
    </source>
</reference>
<name>A0A8K0W0K5_9PLEO</name>
<feature type="domain" description="Threonyl/alanyl tRNA synthetase SAD" evidence="4">
    <location>
        <begin position="225"/>
        <end position="260"/>
    </location>
</feature>
<dbReference type="Gene3D" id="2.40.30.130">
    <property type="match status" value="1"/>
</dbReference>
<dbReference type="GO" id="GO:0004812">
    <property type="term" value="F:aminoacyl-tRNA ligase activity"/>
    <property type="evidence" value="ECO:0007669"/>
    <property type="project" value="InterPro"/>
</dbReference>
<evidence type="ECO:0000256" key="2">
    <source>
        <dbReference type="ARBA" id="ARBA00008429"/>
    </source>
</evidence>
<evidence type="ECO:0000256" key="3">
    <source>
        <dbReference type="SAM" id="MobiDB-lite"/>
    </source>
</evidence>
<dbReference type="PANTHER" id="PTHR43462:SF2">
    <property type="entry name" value="THREONYL AND ALANYL TRNA SYNTHETASE SECOND ADDITIONAL DOMAIN-CONTAINING PROTEIN"/>
    <property type="match status" value="1"/>
</dbReference>
<comment type="similarity">
    <text evidence="2">Belongs to the class-II aminoacyl-tRNA synthetase family. Alax-L subfamily.</text>
</comment>
<dbReference type="OrthoDB" id="288942at2759"/>
<comment type="cofactor">
    <cofactor evidence="1">
        <name>Zn(2+)</name>
        <dbReference type="ChEBI" id="CHEBI:29105"/>
    </cofactor>
</comment>
<evidence type="ECO:0000256" key="1">
    <source>
        <dbReference type="ARBA" id="ARBA00001947"/>
    </source>
</evidence>
<evidence type="ECO:0000259" key="4">
    <source>
        <dbReference type="Pfam" id="PF07973"/>
    </source>
</evidence>
<dbReference type="Pfam" id="PF07973">
    <property type="entry name" value="tRNA_SAD"/>
    <property type="match status" value="1"/>
</dbReference>